<dbReference type="Proteomes" id="UP001055153">
    <property type="component" value="Unassembled WGS sequence"/>
</dbReference>
<accession>A0ABQ4SFW6</accession>
<gene>
    <name evidence="1" type="ORF">GMJLKIPL_2499</name>
</gene>
<dbReference type="InterPro" id="IPR029063">
    <property type="entry name" value="SAM-dependent_MTases_sf"/>
</dbReference>
<dbReference type="SUPFAM" id="SSF53335">
    <property type="entry name" value="S-adenosyl-L-methionine-dependent methyltransferases"/>
    <property type="match status" value="1"/>
</dbReference>
<evidence type="ECO:0008006" key="3">
    <source>
        <dbReference type="Google" id="ProtNLM"/>
    </source>
</evidence>
<comment type="caution">
    <text evidence="1">The sequence shown here is derived from an EMBL/GenBank/DDBJ whole genome shotgun (WGS) entry which is preliminary data.</text>
</comment>
<dbReference type="RefSeq" id="WP_238235461.1">
    <property type="nucleotide sequence ID" value="NZ_BPQQ01000028.1"/>
</dbReference>
<protein>
    <recommendedName>
        <fullName evidence="3">Methyltransferase</fullName>
    </recommendedName>
</protein>
<sequence>MSVIVPSGGASVMSSRREPPDSLDFFPTAPWGTRAFVRHVLPRLSPHAIATAWDPCCGEGHMAEVLREAIPEIHASDVFDYGRGYPVADFLDPATVIRTDVEAIIFNPPFNVAVDFVLRALDLAPIVACLCRTAWNEGAERYARLFRHRPPTLFAPYVERLPMHRGRWEPNGTTATAYAWFCWSRLVDPLPILHIPPGQRHALTRPDDAARFGAPSAAPLLTAAE</sequence>
<reference evidence="1" key="1">
    <citation type="journal article" date="2021" name="Front. Microbiol.">
        <title>Comprehensive Comparative Genomics and Phenotyping of Methylobacterium Species.</title>
        <authorList>
            <person name="Alessa O."/>
            <person name="Ogura Y."/>
            <person name="Fujitani Y."/>
            <person name="Takami H."/>
            <person name="Hayashi T."/>
            <person name="Sahin N."/>
            <person name="Tani A."/>
        </authorList>
    </citation>
    <scope>NUCLEOTIDE SEQUENCE</scope>
    <source>
        <strain evidence="1">DSM 17168</strain>
    </source>
</reference>
<dbReference type="EMBL" id="BPQQ01000028">
    <property type="protein sequence ID" value="GJE00576.1"/>
    <property type="molecule type" value="Genomic_DNA"/>
</dbReference>
<reference evidence="1" key="2">
    <citation type="submission" date="2021-08" db="EMBL/GenBank/DDBJ databases">
        <authorList>
            <person name="Tani A."/>
            <person name="Ola A."/>
            <person name="Ogura Y."/>
            <person name="Katsura K."/>
            <person name="Hayashi T."/>
        </authorList>
    </citation>
    <scope>NUCLEOTIDE SEQUENCE</scope>
    <source>
        <strain evidence="1">DSM 17168</strain>
    </source>
</reference>
<keyword evidence="2" id="KW-1185">Reference proteome</keyword>
<proteinExistence type="predicted"/>
<evidence type="ECO:0000313" key="1">
    <source>
        <dbReference type="EMBL" id="GJE00576.1"/>
    </source>
</evidence>
<organism evidence="1 2">
    <name type="scientific">Methylobacterium isbiliense</name>
    <dbReference type="NCBI Taxonomy" id="315478"/>
    <lineage>
        <taxon>Bacteria</taxon>
        <taxon>Pseudomonadati</taxon>
        <taxon>Pseudomonadota</taxon>
        <taxon>Alphaproteobacteria</taxon>
        <taxon>Hyphomicrobiales</taxon>
        <taxon>Methylobacteriaceae</taxon>
        <taxon>Methylobacterium</taxon>
    </lineage>
</organism>
<name>A0ABQ4SFW6_9HYPH</name>
<evidence type="ECO:0000313" key="2">
    <source>
        <dbReference type="Proteomes" id="UP001055153"/>
    </source>
</evidence>